<feature type="transmembrane region" description="Helical" evidence="16">
    <location>
        <begin position="784"/>
        <end position="807"/>
    </location>
</feature>
<sequence>MKMLRLLCIVVGLWRTCLTNRNCPDLFIDSCHCTSERSKELSRQNVWVKVVCDDVELMDTLQPSFLPNKTVSLILSNNKISLLKNASFFGLRVLEKLDLRNNLISTVEHGAFRGLVALRRLDLSNNRIGCLSPEMFVDLGNLSKLNLSGNIFSSLPVGLFTHLVSLKVLHFSTESLFCDCQLEWLLVWARANGVRLGNDTLCVYPTHLHGLEVRNLRETQLRCDGPLELPLFQLIPSQRQVVFRGDRLPLQCTVSYLDPSVKLRWRHNGRAIHSNEGRGVYVEETLVHDCCLLTSEVILSNIDHSLSGNWECQVTSSRGNRSREMEIVVLETSAPYCSADRVSGNKGDFRWPKTLAGLLAFLPCAPSTFGSAPHPSGASSHHPTQREKKAWRRCDPAGQWAEDDYTQCPYASEVTRVLHELTQMTINTSNAQPLAQQLVAFTSRAGDFSDVMDVIFVTHLVERLTRLVDQRRDLGDYISDIASNMMLVEEHILWMAQNEARACTRIVQCVERIADLALTIDTQVISKVSPNIALEAFLIRPSNFQGLSCTAGQRAPLPPLSTQRADGDQDAIGDLLLNFKCHPVNGSGSPASRLRKDLKKVLSFPPYPGEFLHPVVYACTAVMLLCLFASIITYIVHHSTIRISRKGWHMLLNFCFHTALTFTVFAGGINRIKYPIICQAVGVVLHYSSLSTMLWLGVMARNIYKQVTKKPLQHQDSDPPTHPKQPMLSLQPKPAQREKHILRFYLVSGGVPFIICGITAGVNIDNYGSGETSPYCWMVWESSLGAFYGPVAFIVLVTCVYFLCTFIQLRRHPERKYELKALTQEQQRLASVTGMGGHCHQGGGGEPGALPPPPNRGQCHAGCHSAIAINPSLLANEHSFKAQLRTAAFTLFLFVATWAFGALAVSQGHFLDMIFSCLYGAFSVTLGLFVLIHHCAKRDDVWHCWCACCPGRRTNHGCHGHGHLCPKVNVNGDTIGHGHGHCHLDSPCPGKALLGGHAQSGTLGHCKHGSLTPAQNHVTCLSPVAPCCTALHSQQLMEEEPTAHVLLHTDPEGYRPGIHLHRCLKGSTRTKPRHFSRHRQAGTGGVAEREYAYHIPSSVDGGSIHSSHTDSPHSMHERLGHICHLAASPHEVGHHTCHASAAAVAHEAAQACHAPCHRHMPCCAKADLFPTLCQAEAGDTGTFLCGCGKKANEEDLIVPHHHLEMHPRRQSYPQNPPPNQNGILKGGLHEGFVYASDSTGNIRTGPWRNETTV</sequence>
<gene>
    <name evidence="21" type="primary">ADGRA1</name>
</gene>
<keyword evidence="5 17" id="KW-0732">Signal</keyword>
<dbReference type="SMART" id="SM00409">
    <property type="entry name" value="IG"/>
    <property type="match status" value="1"/>
</dbReference>
<feature type="domain" description="G-protein coupled receptors family 2 profile 1" evidence="18">
    <location>
        <begin position="311"/>
        <end position="412"/>
    </location>
</feature>
<reference evidence="21" key="3">
    <citation type="submission" date="2025-09" db="UniProtKB">
        <authorList>
            <consortium name="Ensembl"/>
        </authorList>
    </citation>
    <scope>IDENTIFICATION</scope>
</reference>
<dbReference type="InterPro" id="IPR036179">
    <property type="entry name" value="Ig-like_dom_sf"/>
</dbReference>
<dbReference type="InterPro" id="IPR000832">
    <property type="entry name" value="GPCR_2_secretin-like"/>
</dbReference>
<dbReference type="PROSITE" id="PS50261">
    <property type="entry name" value="G_PROTEIN_RECEP_F2_4"/>
    <property type="match status" value="1"/>
</dbReference>
<keyword evidence="7 16" id="KW-1133">Transmembrane helix</keyword>
<feature type="region of interest" description="Disordered" evidence="15">
    <location>
        <begin position="1207"/>
        <end position="1226"/>
    </location>
</feature>
<dbReference type="Gene3D" id="1.20.1070.10">
    <property type="entry name" value="Rhodopsin 7-helix transmembrane proteins"/>
    <property type="match status" value="1"/>
</dbReference>
<evidence type="ECO:0000256" key="6">
    <source>
        <dbReference type="ARBA" id="ARBA00022737"/>
    </source>
</evidence>
<dbReference type="InterPro" id="IPR007110">
    <property type="entry name" value="Ig-like_dom"/>
</dbReference>
<keyword evidence="22" id="KW-1185">Reference proteome</keyword>
<dbReference type="InterPro" id="IPR000483">
    <property type="entry name" value="Cys-rich_flank_reg_C"/>
</dbReference>
<keyword evidence="6" id="KW-0677">Repeat</keyword>
<evidence type="ECO:0000256" key="4">
    <source>
        <dbReference type="ARBA" id="ARBA00022692"/>
    </source>
</evidence>
<dbReference type="SMART" id="SM00082">
    <property type="entry name" value="LRRCT"/>
    <property type="match status" value="1"/>
</dbReference>
<evidence type="ECO:0000256" key="14">
    <source>
        <dbReference type="ARBA" id="ARBA00023319"/>
    </source>
</evidence>
<dbReference type="PANTHER" id="PTHR45930:SF3">
    <property type="entry name" value="ADHESION G PROTEIN-COUPLED RECEPTOR A1"/>
    <property type="match status" value="1"/>
</dbReference>
<dbReference type="AlphaFoldDB" id="A0A8K9XMW2"/>
<keyword evidence="13" id="KW-0807">Transducer</keyword>
<feature type="transmembrane region" description="Helical" evidence="16">
    <location>
        <begin position="615"/>
        <end position="636"/>
    </location>
</feature>
<feature type="region of interest" description="Disordered" evidence="15">
    <location>
        <begin position="711"/>
        <end position="730"/>
    </location>
</feature>
<evidence type="ECO:0000256" key="3">
    <source>
        <dbReference type="ARBA" id="ARBA00022614"/>
    </source>
</evidence>
<dbReference type="InterPro" id="IPR001879">
    <property type="entry name" value="GPCR_2_extracellular_dom"/>
</dbReference>
<keyword evidence="4 16" id="KW-0812">Transmembrane</keyword>
<dbReference type="SMART" id="SM00369">
    <property type="entry name" value="LRR_TYP"/>
    <property type="match status" value="4"/>
</dbReference>
<dbReference type="GO" id="GO:0098978">
    <property type="term" value="C:glutamatergic synapse"/>
    <property type="evidence" value="ECO:0007669"/>
    <property type="project" value="TreeGrafter"/>
</dbReference>
<feature type="chain" id="PRO_5035443821" evidence="17">
    <location>
        <begin position="20"/>
        <end position="1253"/>
    </location>
</feature>
<evidence type="ECO:0000259" key="19">
    <source>
        <dbReference type="PROSITE" id="PS50261"/>
    </source>
</evidence>
<dbReference type="Gene3D" id="4.10.1240.10">
    <property type="entry name" value="GPCR, family 2, extracellular hormone receptor domain"/>
    <property type="match status" value="1"/>
</dbReference>
<keyword evidence="12" id="KW-0325">Glycoprotein</keyword>
<dbReference type="GO" id="GO:0005886">
    <property type="term" value="C:plasma membrane"/>
    <property type="evidence" value="ECO:0007669"/>
    <property type="project" value="TreeGrafter"/>
</dbReference>
<dbReference type="Pfam" id="PF26588">
    <property type="entry name" value="GAIN_ADGRA3"/>
    <property type="match status" value="1"/>
</dbReference>
<dbReference type="FunFam" id="3.80.10.10:FF:000287">
    <property type="entry name" value="adhesion G protein-coupled receptor A3"/>
    <property type="match status" value="1"/>
</dbReference>
<organism evidence="21 22">
    <name type="scientific">Oncorhynchus mykiss</name>
    <name type="common">Rainbow trout</name>
    <name type="synonym">Salmo gairdneri</name>
    <dbReference type="NCBI Taxonomy" id="8022"/>
    <lineage>
        <taxon>Eukaryota</taxon>
        <taxon>Metazoa</taxon>
        <taxon>Chordata</taxon>
        <taxon>Craniata</taxon>
        <taxon>Vertebrata</taxon>
        <taxon>Euteleostomi</taxon>
        <taxon>Actinopterygii</taxon>
        <taxon>Neopterygii</taxon>
        <taxon>Teleostei</taxon>
        <taxon>Protacanthopterygii</taxon>
        <taxon>Salmoniformes</taxon>
        <taxon>Salmonidae</taxon>
        <taxon>Salmoninae</taxon>
        <taxon>Oncorhynchus</taxon>
    </lineage>
</organism>
<dbReference type="Gene3D" id="2.60.40.10">
    <property type="entry name" value="Immunoglobulins"/>
    <property type="match status" value="1"/>
</dbReference>
<evidence type="ECO:0000256" key="10">
    <source>
        <dbReference type="ARBA" id="ARBA00023157"/>
    </source>
</evidence>
<dbReference type="InterPro" id="IPR036445">
    <property type="entry name" value="GPCR_2_extracell_dom_sf"/>
</dbReference>
<feature type="domain" description="G-protein coupled receptors family 2 profile 2" evidence="19">
    <location>
        <begin position="612"/>
        <end position="938"/>
    </location>
</feature>
<dbReference type="GO" id="GO:0004930">
    <property type="term" value="F:G protein-coupled receptor activity"/>
    <property type="evidence" value="ECO:0007669"/>
    <property type="project" value="UniProtKB-KW"/>
</dbReference>
<keyword evidence="3" id="KW-0433">Leucine-rich repeat</keyword>
<feature type="transmembrane region" description="Helical" evidence="16">
    <location>
        <begin position="648"/>
        <end position="668"/>
    </location>
</feature>
<evidence type="ECO:0000313" key="22">
    <source>
        <dbReference type="Proteomes" id="UP000694395"/>
    </source>
</evidence>
<dbReference type="Pfam" id="PF13895">
    <property type="entry name" value="Ig_2"/>
    <property type="match status" value="1"/>
</dbReference>
<keyword evidence="10" id="KW-1015">Disulfide bond</keyword>
<dbReference type="Gene3D" id="3.80.10.10">
    <property type="entry name" value="Ribonuclease Inhibitor"/>
    <property type="match status" value="1"/>
</dbReference>
<dbReference type="SUPFAM" id="SSF48726">
    <property type="entry name" value="Immunoglobulin"/>
    <property type="match status" value="1"/>
</dbReference>
<dbReference type="PROSITE" id="PS50835">
    <property type="entry name" value="IG_LIKE"/>
    <property type="match status" value="1"/>
</dbReference>
<dbReference type="Pfam" id="PF00002">
    <property type="entry name" value="7tm_2"/>
    <property type="match status" value="1"/>
</dbReference>
<feature type="region of interest" description="Disordered" evidence="15">
    <location>
        <begin position="372"/>
        <end position="391"/>
    </location>
</feature>
<evidence type="ECO:0000256" key="2">
    <source>
        <dbReference type="ARBA" id="ARBA00007343"/>
    </source>
</evidence>
<evidence type="ECO:0000256" key="13">
    <source>
        <dbReference type="ARBA" id="ARBA00023224"/>
    </source>
</evidence>
<dbReference type="InterPro" id="IPR001611">
    <property type="entry name" value="Leu-rich_rpt"/>
</dbReference>
<name>A0A8K9XMW2_ONCMY</name>
<evidence type="ECO:0000259" key="20">
    <source>
        <dbReference type="PROSITE" id="PS50835"/>
    </source>
</evidence>
<feature type="compositionally biased region" description="Low complexity" evidence="15">
    <location>
        <begin position="372"/>
        <end position="382"/>
    </location>
</feature>
<feature type="signal peptide" evidence="17">
    <location>
        <begin position="1"/>
        <end position="19"/>
    </location>
</feature>
<evidence type="ECO:0000256" key="1">
    <source>
        <dbReference type="ARBA" id="ARBA00004141"/>
    </source>
</evidence>
<dbReference type="GO" id="GO:0007166">
    <property type="term" value="P:cell surface receptor signaling pathway"/>
    <property type="evidence" value="ECO:0007669"/>
    <property type="project" value="InterPro"/>
</dbReference>
<evidence type="ECO:0000256" key="16">
    <source>
        <dbReference type="SAM" id="Phobius"/>
    </source>
</evidence>
<evidence type="ECO:0000256" key="15">
    <source>
        <dbReference type="SAM" id="MobiDB-lite"/>
    </source>
</evidence>
<dbReference type="PROSITE" id="PS00650">
    <property type="entry name" value="G_PROTEIN_RECEP_F2_2"/>
    <property type="match status" value="1"/>
</dbReference>
<feature type="transmembrane region" description="Helical" evidence="16">
    <location>
        <begin position="887"/>
        <end position="907"/>
    </location>
</feature>
<evidence type="ECO:0000259" key="18">
    <source>
        <dbReference type="PROSITE" id="PS50227"/>
    </source>
</evidence>
<dbReference type="Ensembl" id="ENSOMYT00000164632.1">
    <property type="protein sequence ID" value="ENSOMYP00000134905.1"/>
    <property type="gene ID" value="ENSOMYG00000046554.2"/>
</dbReference>
<protein>
    <submittedName>
        <fullName evidence="21">Adhesion G protein-coupled receptor A1</fullName>
    </submittedName>
</protein>
<evidence type="ECO:0000256" key="9">
    <source>
        <dbReference type="ARBA" id="ARBA00023136"/>
    </source>
</evidence>
<dbReference type="InterPro" id="IPR058808">
    <property type="entry name" value="GAIN_ADGRA2/3"/>
</dbReference>
<evidence type="ECO:0000256" key="17">
    <source>
        <dbReference type="SAM" id="SignalP"/>
    </source>
</evidence>
<keyword evidence="9 16" id="KW-0472">Membrane</keyword>
<evidence type="ECO:0000256" key="11">
    <source>
        <dbReference type="ARBA" id="ARBA00023170"/>
    </source>
</evidence>
<dbReference type="PROSITE" id="PS51450">
    <property type="entry name" value="LRR"/>
    <property type="match status" value="1"/>
</dbReference>
<evidence type="ECO:0000256" key="8">
    <source>
        <dbReference type="ARBA" id="ARBA00023040"/>
    </source>
</evidence>
<dbReference type="InterPro" id="IPR032675">
    <property type="entry name" value="LRR_dom_sf"/>
</dbReference>
<evidence type="ECO:0000313" key="21">
    <source>
        <dbReference type="Ensembl" id="ENSOMYP00000134905.1"/>
    </source>
</evidence>
<dbReference type="PROSITE" id="PS50227">
    <property type="entry name" value="G_PROTEIN_RECEP_F2_3"/>
    <property type="match status" value="1"/>
</dbReference>
<dbReference type="InterPro" id="IPR003591">
    <property type="entry name" value="Leu-rich_rpt_typical-subtyp"/>
</dbReference>
<dbReference type="PANTHER" id="PTHR45930">
    <property type="entry name" value="G-PROTEIN COUPLED RECEPTOR 124-LIKE PROTEIN"/>
    <property type="match status" value="1"/>
</dbReference>
<evidence type="ECO:0000256" key="12">
    <source>
        <dbReference type="ARBA" id="ARBA00023180"/>
    </source>
</evidence>
<keyword evidence="11" id="KW-0675">Receptor</keyword>
<dbReference type="InterPro" id="IPR017983">
    <property type="entry name" value="GPCR_2_secretin-like_CS"/>
</dbReference>
<comment type="subcellular location">
    <subcellularLocation>
        <location evidence="1">Membrane</location>
        <topology evidence="1">Multi-pass membrane protein</topology>
    </subcellularLocation>
</comment>
<proteinExistence type="inferred from homology"/>
<feature type="domain" description="Ig-like" evidence="20">
    <location>
        <begin position="230"/>
        <end position="328"/>
    </location>
</feature>
<reference evidence="21" key="1">
    <citation type="submission" date="2020-07" db="EMBL/GenBank/DDBJ databases">
        <title>A long reads based de novo assembly of the rainbow trout Arlee double haploid line genome.</title>
        <authorList>
            <person name="Gao G."/>
            <person name="Palti Y."/>
        </authorList>
    </citation>
    <scope>NUCLEOTIDE SEQUENCE [LARGE SCALE GENOMIC DNA]</scope>
</reference>
<dbReference type="GeneTree" id="ENSGT00940000160175"/>
<feature type="transmembrane region" description="Helical" evidence="16">
    <location>
        <begin position="913"/>
        <end position="932"/>
    </location>
</feature>
<accession>A0A8K9XMW2</accession>
<evidence type="ECO:0000256" key="7">
    <source>
        <dbReference type="ARBA" id="ARBA00022989"/>
    </source>
</evidence>
<feature type="transmembrane region" description="Helical" evidence="16">
    <location>
        <begin position="674"/>
        <end position="696"/>
    </location>
</feature>
<keyword evidence="8" id="KW-0297">G-protein coupled receptor</keyword>
<feature type="transmembrane region" description="Helical" evidence="16">
    <location>
        <begin position="742"/>
        <end position="764"/>
    </location>
</feature>
<dbReference type="InterPro" id="IPR017981">
    <property type="entry name" value="GPCR_2-like_7TM"/>
</dbReference>
<dbReference type="Proteomes" id="UP000694395">
    <property type="component" value="Chromosome 23"/>
</dbReference>
<dbReference type="SUPFAM" id="SSF111418">
    <property type="entry name" value="Hormone receptor domain"/>
    <property type="match status" value="1"/>
</dbReference>
<dbReference type="SUPFAM" id="SSF52058">
    <property type="entry name" value="L domain-like"/>
    <property type="match status" value="1"/>
</dbReference>
<keyword evidence="14" id="KW-0393">Immunoglobulin domain</keyword>
<dbReference type="InterPro" id="IPR013783">
    <property type="entry name" value="Ig-like_fold"/>
</dbReference>
<dbReference type="InterPro" id="IPR003599">
    <property type="entry name" value="Ig_sub"/>
</dbReference>
<dbReference type="GO" id="GO:0014069">
    <property type="term" value="C:postsynaptic density"/>
    <property type="evidence" value="ECO:0007669"/>
    <property type="project" value="TreeGrafter"/>
</dbReference>
<dbReference type="InterPro" id="IPR051963">
    <property type="entry name" value="Adhesion_GPCR_A"/>
</dbReference>
<reference evidence="21" key="2">
    <citation type="submission" date="2025-08" db="UniProtKB">
        <authorList>
            <consortium name="Ensembl"/>
        </authorList>
    </citation>
    <scope>IDENTIFICATION</scope>
</reference>
<evidence type="ECO:0000256" key="5">
    <source>
        <dbReference type="ARBA" id="ARBA00022729"/>
    </source>
</evidence>
<comment type="similarity">
    <text evidence="2">Belongs to the G-protein coupled receptor 2 family. Adhesion G-protein coupled receptor (ADGR) subfamily.</text>
</comment>
<dbReference type="Pfam" id="PF13855">
    <property type="entry name" value="LRR_8"/>
    <property type="match status" value="1"/>
</dbReference>